<gene>
    <name evidence="1" type="ORF">COHA_003636</name>
</gene>
<dbReference type="Gene3D" id="3.30.360.10">
    <property type="entry name" value="Dihydrodipicolinate Reductase, domain 2"/>
    <property type="match status" value="1"/>
</dbReference>
<dbReference type="EMBL" id="JADXDR010000049">
    <property type="protein sequence ID" value="KAI7842705.1"/>
    <property type="molecule type" value="Genomic_DNA"/>
</dbReference>
<proteinExistence type="predicted"/>
<reference evidence="1" key="1">
    <citation type="submission" date="2020-11" db="EMBL/GenBank/DDBJ databases">
        <title>Chlorella ohadii genome sequencing and assembly.</title>
        <authorList>
            <person name="Murik O."/>
            <person name="Treves H."/>
            <person name="Kedem I."/>
            <person name="Shotland Y."/>
            <person name="Kaplan A."/>
        </authorList>
    </citation>
    <scope>NUCLEOTIDE SEQUENCE</scope>
    <source>
        <strain evidence="1">1</strain>
    </source>
</reference>
<protein>
    <recommendedName>
        <fullName evidence="3">DUF1824 family protein</fullName>
    </recommendedName>
</protein>
<sequence>MPVEEAWQLLTDFTAKEARGLAQPLLNSADSRRRLRDALLVAAAAPHVEAGWNPVGVEQPEVLLGVVASDVRLAVRSLRDYCQSLGLPFRMPESRVPGVAAAPAIVGPVYLKYNSASGLCYASGYEGRDRGVLVQLGQRQLGHLPLGLFDEQMARPPPAL</sequence>
<organism evidence="1 2">
    <name type="scientific">Chlorella ohadii</name>
    <dbReference type="NCBI Taxonomy" id="2649997"/>
    <lineage>
        <taxon>Eukaryota</taxon>
        <taxon>Viridiplantae</taxon>
        <taxon>Chlorophyta</taxon>
        <taxon>core chlorophytes</taxon>
        <taxon>Trebouxiophyceae</taxon>
        <taxon>Chlorellales</taxon>
        <taxon>Chlorellaceae</taxon>
        <taxon>Chlorella clade</taxon>
        <taxon>Chlorella</taxon>
    </lineage>
</organism>
<dbReference type="Pfam" id="PF08854">
    <property type="entry name" value="DUF1824"/>
    <property type="match status" value="1"/>
</dbReference>
<evidence type="ECO:0000313" key="2">
    <source>
        <dbReference type="Proteomes" id="UP001205105"/>
    </source>
</evidence>
<dbReference type="SUPFAM" id="SSF160532">
    <property type="entry name" value="Ava3019-like"/>
    <property type="match status" value="1"/>
</dbReference>
<comment type="caution">
    <text evidence="1">The sequence shown here is derived from an EMBL/GenBank/DDBJ whole genome shotgun (WGS) entry which is preliminary data.</text>
</comment>
<dbReference type="AlphaFoldDB" id="A0AAD5H733"/>
<evidence type="ECO:0008006" key="3">
    <source>
        <dbReference type="Google" id="ProtNLM"/>
    </source>
</evidence>
<dbReference type="Proteomes" id="UP001205105">
    <property type="component" value="Unassembled WGS sequence"/>
</dbReference>
<name>A0AAD5H733_9CHLO</name>
<accession>A0AAD5H733</accession>
<dbReference type="InterPro" id="IPR014953">
    <property type="entry name" value="DUF1824"/>
</dbReference>
<evidence type="ECO:0000313" key="1">
    <source>
        <dbReference type="EMBL" id="KAI7842705.1"/>
    </source>
</evidence>
<keyword evidence="2" id="KW-1185">Reference proteome</keyword>